<dbReference type="Pfam" id="PF07686">
    <property type="entry name" value="V-set"/>
    <property type="match status" value="1"/>
</dbReference>
<dbReference type="PROSITE" id="PS50835">
    <property type="entry name" value="IG_LIKE"/>
    <property type="match status" value="5"/>
</dbReference>
<reference evidence="12" key="2">
    <citation type="submission" date="2020-02" db="EMBL/GenBank/DDBJ databases">
        <title>Esox lucius (northern pike) genome, fEsoLuc1, primary haplotype.</title>
        <authorList>
            <person name="Myers G."/>
            <person name="Karagic N."/>
            <person name="Meyer A."/>
            <person name="Pippel M."/>
            <person name="Reichard M."/>
            <person name="Winkler S."/>
            <person name="Tracey A."/>
            <person name="Sims Y."/>
            <person name="Howe K."/>
            <person name="Rhie A."/>
            <person name="Formenti G."/>
            <person name="Durbin R."/>
            <person name="Fedrigo O."/>
            <person name="Jarvis E.D."/>
        </authorList>
    </citation>
    <scope>NUCLEOTIDE SEQUENCE [LARGE SCALE GENOMIC DNA]</scope>
</reference>
<sequence>MENVISLILLFVSIGVSNARVVSVSPGPLLRVEGQPVSLRCDVTDYEGPREQDFEWTMTVASKTIPVISTFDPKYSDSSLSNRVTSGDLAVVRLGDSSVELKIQKVRSSDSATYTCSTPSTDSVITGNYKADVTLKVIADTLKVTTVTPEPIVPEGGDITLFCNISRQFTDPTYLSVTWSLNKTGVSSADILSFGPDGGVVTASSYAQRYAEGGLRLAVRGDGLFGLVITRVTQGDAGTYMCTGKEWTHEAGGRWKSILGKTVKMGAVAVTPTAQSLSVEARSNTTLNMDDTLTLTCLVAVANLASVALEVNWLMNGGSVVSLGRDGVVVDGSPLVGLERAGPGDFRLVVRGVRKANEGEYSCRVRAWISRGGPGGGWYQAAEKTSNPVQVLVTRIIFPPTVIADTLKVTTVTPEPIVPEGGDITLFCNISRQFTDPTYLSVTWSLNKTGVSSADILSFGPDGGVVAASSYAQRYAEGGLRLAVRGDGLFGLVITRVTQGDAGTYMCTGKEWTHEAGGRWKSILGKTVKMGAVAVTPTAQSLSLEARSDTTLNMDDTLTLTCLVAVANLASVALEVNWLMNGGSVVSLGRDGVVVDGSPLVGLERAGPGDFRLVVRGVRKANEGEYSCRVRAWISRGGPGGGWYQAAEKTSNPVQVLVTRIKSSGASCDVIGIVLRSILGTAAIIIPVCFLVWRIKTGPPNNPMREFRKICVENKEQGNPIRVDQGLGNGEQTKFISDDKL</sequence>
<dbReference type="Ensembl" id="ENSELUT00000014539.3">
    <property type="protein sequence ID" value="ENSELUP00000003128.3"/>
    <property type="gene ID" value="ENSELUG00000004351.3"/>
</dbReference>
<dbReference type="SMART" id="SM00409">
    <property type="entry name" value="IG"/>
    <property type="match status" value="5"/>
</dbReference>
<evidence type="ECO:0000313" key="13">
    <source>
        <dbReference type="Proteomes" id="UP000265140"/>
    </source>
</evidence>
<organism evidence="12 13">
    <name type="scientific">Esox lucius</name>
    <name type="common">Northern pike</name>
    <dbReference type="NCBI Taxonomy" id="8010"/>
    <lineage>
        <taxon>Eukaryota</taxon>
        <taxon>Metazoa</taxon>
        <taxon>Chordata</taxon>
        <taxon>Craniata</taxon>
        <taxon>Vertebrata</taxon>
        <taxon>Euteleostomi</taxon>
        <taxon>Actinopterygii</taxon>
        <taxon>Neopterygii</taxon>
        <taxon>Teleostei</taxon>
        <taxon>Protacanthopterygii</taxon>
        <taxon>Esociformes</taxon>
        <taxon>Esocidae</taxon>
        <taxon>Esox</taxon>
    </lineage>
</organism>
<dbReference type="PANTHER" id="PTHR12207">
    <property type="entry name" value="V-SET AND TRANSMEMBRANE DOMAIN-CONTAINING PROTEIN"/>
    <property type="match status" value="1"/>
</dbReference>
<reference evidence="12" key="3">
    <citation type="submission" date="2025-08" db="UniProtKB">
        <authorList>
            <consortium name="Ensembl"/>
        </authorList>
    </citation>
    <scope>IDENTIFICATION</scope>
</reference>
<accession>A0A3P8XIY1</accession>
<evidence type="ECO:0000256" key="1">
    <source>
        <dbReference type="ARBA" id="ARBA00004167"/>
    </source>
</evidence>
<dbReference type="InterPro" id="IPR051102">
    <property type="entry name" value="IgSF_V-set/TM_domain"/>
</dbReference>
<dbReference type="InterPro" id="IPR003598">
    <property type="entry name" value="Ig_sub2"/>
</dbReference>
<dbReference type="GO" id="GO:0016020">
    <property type="term" value="C:membrane"/>
    <property type="evidence" value="ECO:0007669"/>
    <property type="project" value="UniProtKB-SubCell"/>
</dbReference>
<keyword evidence="3 10" id="KW-0732">Signal</keyword>
<dbReference type="InterPro" id="IPR013106">
    <property type="entry name" value="Ig_V-set"/>
</dbReference>
<evidence type="ECO:0000256" key="7">
    <source>
        <dbReference type="ARBA" id="ARBA00023157"/>
    </source>
</evidence>
<keyword evidence="13" id="KW-1185">Reference proteome</keyword>
<name>A0A3P8XIY1_ESOLU</name>
<feature type="domain" description="Ig-like" evidence="11">
    <location>
        <begin position="142"/>
        <end position="243"/>
    </location>
</feature>
<keyword evidence="7" id="KW-1015">Disulfide bond</keyword>
<proteinExistence type="predicted"/>
<feature type="domain" description="Ig-like" evidence="11">
    <location>
        <begin position="19"/>
        <end position="126"/>
    </location>
</feature>
<feature type="domain" description="Ig-like" evidence="11">
    <location>
        <begin position="400"/>
        <end position="508"/>
    </location>
</feature>
<dbReference type="GeneTree" id="ENSGT00940000158367"/>
<reference evidence="12" key="4">
    <citation type="submission" date="2025-09" db="UniProtKB">
        <authorList>
            <consortium name="Ensembl"/>
        </authorList>
    </citation>
    <scope>IDENTIFICATION</scope>
</reference>
<evidence type="ECO:0000259" key="11">
    <source>
        <dbReference type="PROSITE" id="PS50835"/>
    </source>
</evidence>
<keyword evidence="4" id="KW-0677">Repeat</keyword>
<feature type="domain" description="Ig-like" evidence="11">
    <location>
        <begin position="272"/>
        <end position="365"/>
    </location>
</feature>
<evidence type="ECO:0000256" key="4">
    <source>
        <dbReference type="ARBA" id="ARBA00022737"/>
    </source>
</evidence>
<keyword evidence="5 9" id="KW-1133">Transmembrane helix</keyword>
<dbReference type="InterPro" id="IPR013783">
    <property type="entry name" value="Ig-like_fold"/>
</dbReference>
<keyword evidence="8" id="KW-0393">Immunoglobulin domain</keyword>
<evidence type="ECO:0000256" key="9">
    <source>
        <dbReference type="SAM" id="Phobius"/>
    </source>
</evidence>
<dbReference type="GeneID" id="106024865"/>
<feature type="transmembrane region" description="Helical" evidence="9">
    <location>
        <begin position="670"/>
        <end position="695"/>
    </location>
</feature>
<dbReference type="KEGG" id="els:106024865"/>
<feature type="chain" id="PRO_5044200760" description="Ig-like domain-containing protein" evidence="10">
    <location>
        <begin position="20"/>
        <end position="741"/>
    </location>
</feature>
<keyword evidence="6 9" id="KW-0472">Membrane</keyword>
<comment type="subcellular location">
    <subcellularLocation>
        <location evidence="1">Membrane</location>
        <topology evidence="1">Single-pass membrane protein</topology>
    </subcellularLocation>
</comment>
<reference evidence="13" key="1">
    <citation type="journal article" date="2014" name="PLoS ONE">
        <title>The genome and linkage map of the northern pike (Esox lucius): conserved synteny revealed between the salmonid sister group and the Neoteleostei.</title>
        <authorList>
            <person name="Rondeau E.B."/>
            <person name="Minkley D.R."/>
            <person name="Leong J.S."/>
            <person name="Messmer A.M."/>
            <person name="Jantzen J.R."/>
            <person name="von Schalburg K.R."/>
            <person name="Lemon C."/>
            <person name="Bird N.H."/>
            <person name="Koop B.F."/>
        </authorList>
    </citation>
    <scope>NUCLEOTIDE SEQUENCE</scope>
</reference>
<evidence type="ECO:0000256" key="6">
    <source>
        <dbReference type="ARBA" id="ARBA00023136"/>
    </source>
</evidence>
<feature type="domain" description="Ig-like" evidence="11">
    <location>
        <begin position="537"/>
        <end position="630"/>
    </location>
</feature>
<dbReference type="Pfam" id="PF00047">
    <property type="entry name" value="ig"/>
    <property type="match status" value="2"/>
</dbReference>
<evidence type="ECO:0000256" key="8">
    <source>
        <dbReference type="ARBA" id="ARBA00023319"/>
    </source>
</evidence>
<evidence type="ECO:0000256" key="10">
    <source>
        <dbReference type="SAM" id="SignalP"/>
    </source>
</evidence>
<dbReference type="Gene3D" id="2.60.40.10">
    <property type="entry name" value="Immunoglobulins"/>
    <property type="match status" value="5"/>
</dbReference>
<dbReference type="Bgee" id="ENSELUG00000004351">
    <property type="expression patterns" value="Expressed in ovary and 6 other cell types or tissues"/>
</dbReference>
<dbReference type="PANTHER" id="PTHR12207:SF3">
    <property type="entry name" value="PROSTAGLANDIN F2 RECEPTOR NEGATIVE REGULATOR"/>
    <property type="match status" value="1"/>
</dbReference>
<dbReference type="SMART" id="SM00408">
    <property type="entry name" value="IGc2"/>
    <property type="match status" value="3"/>
</dbReference>
<feature type="signal peptide" evidence="10">
    <location>
        <begin position="1"/>
        <end position="19"/>
    </location>
</feature>
<dbReference type="Proteomes" id="UP000265140">
    <property type="component" value="Chromosome 22"/>
</dbReference>
<dbReference type="InterPro" id="IPR036179">
    <property type="entry name" value="Ig-like_dom_sf"/>
</dbReference>
<dbReference type="InterPro" id="IPR003599">
    <property type="entry name" value="Ig_sub"/>
</dbReference>
<evidence type="ECO:0000256" key="2">
    <source>
        <dbReference type="ARBA" id="ARBA00022692"/>
    </source>
</evidence>
<dbReference type="RefSeq" id="XP_028972368.2">
    <property type="nucleotide sequence ID" value="XM_029116535.2"/>
</dbReference>
<dbReference type="AlphaFoldDB" id="A0A3P8XIY1"/>
<dbReference type="SUPFAM" id="SSF48726">
    <property type="entry name" value="Immunoglobulin"/>
    <property type="match status" value="5"/>
</dbReference>
<dbReference type="InterPro" id="IPR013151">
    <property type="entry name" value="Immunoglobulin_dom"/>
</dbReference>
<evidence type="ECO:0000256" key="5">
    <source>
        <dbReference type="ARBA" id="ARBA00022989"/>
    </source>
</evidence>
<protein>
    <recommendedName>
        <fullName evidence="11">Ig-like domain-containing protein</fullName>
    </recommendedName>
</protein>
<keyword evidence="2 9" id="KW-0812">Transmembrane</keyword>
<evidence type="ECO:0000256" key="3">
    <source>
        <dbReference type="ARBA" id="ARBA00022729"/>
    </source>
</evidence>
<dbReference type="FunFam" id="2.60.40.10:FF:000191">
    <property type="entry name" value="Immunoglobulin superfamily member 3"/>
    <property type="match status" value="1"/>
</dbReference>
<dbReference type="InterPro" id="IPR007110">
    <property type="entry name" value="Ig-like_dom"/>
</dbReference>
<evidence type="ECO:0000313" key="12">
    <source>
        <dbReference type="Ensembl" id="ENSELUP00000003128.3"/>
    </source>
</evidence>